<organism evidence="1 2">
    <name type="scientific">Candidatus Odoribacter faecigallinarum</name>
    <dbReference type="NCBI Taxonomy" id="2838706"/>
    <lineage>
        <taxon>Bacteria</taxon>
        <taxon>Pseudomonadati</taxon>
        <taxon>Bacteroidota</taxon>
        <taxon>Bacteroidia</taxon>
        <taxon>Bacteroidales</taxon>
        <taxon>Odoribacteraceae</taxon>
        <taxon>Odoribacter</taxon>
    </lineage>
</organism>
<gene>
    <name evidence="1" type="ORF">H9863_02005</name>
</gene>
<dbReference type="PANTHER" id="PTHR41317:SF1">
    <property type="entry name" value="PD-(D_E)XK NUCLEASE FAMILY TRANSPOSASE"/>
    <property type="match status" value="1"/>
</dbReference>
<dbReference type="AlphaFoldDB" id="A0A9D2AB15"/>
<feature type="non-terminal residue" evidence="1">
    <location>
        <position position="1"/>
    </location>
</feature>
<evidence type="ECO:0000313" key="1">
    <source>
        <dbReference type="EMBL" id="HIX02876.1"/>
    </source>
</evidence>
<dbReference type="EMBL" id="DXFT01000040">
    <property type="protein sequence ID" value="HIX02876.1"/>
    <property type="molecule type" value="Genomic_DNA"/>
</dbReference>
<protein>
    <recommendedName>
        <fullName evidence="3">Rpn family recombination-promoting nuclease/putative transposase</fullName>
    </recommendedName>
</protein>
<proteinExistence type="predicted"/>
<reference evidence="1" key="2">
    <citation type="submission" date="2021-04" db="EMBL/GenBank/DDBJ databases">
        <authorList>
            <person name="Gilroy R."/>
        </authorList>
    </citation>
    <scope>NUCLEOTIDE SEQUENCE</scope>
    <source>
        <strain evidence="1">23274</strain>
    </source>
</reference>
<dbReference type="PANTHER" id="PTHR41317">
    <property type="entry name" value="PD-(D_E)XK NUCLEASE FAMILY TRANSPOSASE"/>
    <property type="match status" value="1"/>
</dbReference>
<evidence type="ECO:0008006" key="3">
    <source>
        <dbReference type="Google" id="ProtNLM"/>
    </source>
</evidence>
<name>A0A9D2AB15_9BACT</name>
<sequence>QADALVQRFPWEIFPEYYLIRVNEFNQVAKTPLEEWVRYLKSGVIAPDTTVPGLQEAREKLRYYDMSPAERHAYDEHINAIMIQNDVIGNTKLEGLIEGRKEGRAEGLAAGLAQGRTEGQTEERRKNARGMKAKGIDSQTIAEITGLNIEEIDSL</sequence>
<reference evidence="1" key="1">
    <citation type="journal article" date="2021" name="PeerJ">
        <title>Extensive microbial diversity within the chicken gut microbiome revealed by metagenomics and culture.</title>
        <authorList>
            <person name="Gilroy R."/>
            <person name="Ravi A."/>
            <person name="Getino M."/>
            <person name="Pursley I."/>
            <person name="Horton D.L."/>
            <person name="Alikhan N.F."/>
            <person name="Baker D."/>
            <person name="Gharbi K."/>
            <person name="Hall N."/>
            <person name="Watson M."/>
            <person name="Adriaenssens E.M."/>
            <person name="Foster-Nyarko E."/>
            <person name="Jarju S."/>
            <person name="Secka A."/>
            <person name="Antonio M."/>
            <person name="Oren A."/>
            <person name="Chaudhuri R.R."/>
            <person name="La Ragione R."/>
            <person name="Hildebrand F."/>
            <person name="Pallen M.J."/>
        </authorList>
    </citation>
    <scope>NUCLEOTIDE SEQUENCE</scope>
    <source>
        <strain evidence="1">23274</strain>
    </source>
</reference>
<evidence type="ECO:0000313" key="2">
    <source>
        <dbReference type="Proteomes" id="UP000824202"/>
    </source>
</evidence>
<dbReference type="Proteomes" id="UP000824202">
    <property type="component" value="Unassembled WGS sequence"/>
</dbReference>
<accession>A0A9D2AB15</accession>
<comment type="caution">
    <text evidence="1">The sequence shown here is derived from an EMBL/GenBank/DDBJ whole genome shotgun (WGS) entry which is preliminary data.</text>
</comment>